<comment type="caution">
    <text evidence="1">The sequence shown here is derived from an EMBL/GenBank/DDBJ whole genome shotgun (WGS) entry which is preliminary data.</text>
</comment>
<name>A0A840WKT6_9ACTN</name>
<reference evidence="1 2" key="1">
    <citation type="submission" date="2020-08" db="EMBL/GenBank/DDBJ databases">
        <title>Sequencing the genomes of 1000 actinobacteria strains.</title>
        <authorList>
            <person name="Klenk H.-P."/>
        </authorList>
    </citation>
    <scope>NUCLEOTIDE SEQUENCE [LARGE SCALE GENOMIC DNA]</scope>
    <source>
        <strain evidence="1 2">DSM 44598</strain>
    </source>
</reference>
<dbReference type="RefSeq" id="WP_246421432.1">
    <property type="nucleotide sequence ID" value="NZ_BAAAKM010000123.1"/>
</dbReference>
<protein>
    <submittedName>
        <fullName evidence="1">Uncharacterized protein</fullName>
    </submittedName>
</protein>
<sequence length="62" mass="7300">MDILHPRLDQQLLYRPEPKDVVQDQAAKARFVYRSLRALYQGRARPFLQKGVDELAHRIGVR</sequence>
<evidence type="ECO:0000313" key="1">
    <source>
        <dbReference type="EMBL" id="MBB5492277.1"/>
    </source>
</evidence>
<proteinExistence type="predicted"/>
<keyword evidence="2" id="KW-1185">Reference proteome</keyword>
<gene>
    <name evidence="1" type="ORF">HNR07_003414</name>
</gene>
<dbReference type="EMBL" id="JACHDO010000001">
    <property type="protein sequence ID" value="MBB5492277.1"/>
    <property type="molecule type" value="Genomic_DNA"/>
</dbReference>
<dbReference type="AlphaFoldDB" id="A0A840WKT6"/>
<evidence type="ECO:0000313" key="2">
    <source>
        <dbReference type="Proteomes" id="UP000579647"/>
    </source>
</evidence>
<organism evidence="1 2">
    <name type="scientific">Nocardiopsis metallicus</name>
    <dbReference type="NCBI Taxonomy" id="179819"/>
    <lineage>
        <taxon>Bacteria</taxon>
        <taxon>Bacillati</taxon>
        <taxon>Actinomycetota</taxon>
        <taxon>Actinomycetes</taxon>
        <taxon>Streptosporangiales</taxon>
        <taxon>Nocardiopsidaceae</taxon>
        <taxon>Nocardiopsis</taxon>
    </lineage>
</organism>
<dbReference type="Proteomes" id="UP000579647">
    <property type="component" value="Unassembled WGS sequence"/>
</dbReference>
<accession>A0A840WKT6</accession>